<sequence length="632" mass="72145">MSDQSREQILSDFQNCTGLEHINECIHVLEQYEWNLPAAVQSVLDRIGCANDKETTVPNQDTVNNSTSSVAINTTNQNVNNKRQSDSNDIDDLDQPRTIKTIPGSQRTTTGIIGPVVRDLNFTIECRDRTEQIAMFDNESVYQLKAKICEKIPIPPNKQNFVNWETKSFDDQTILRDLHLPKENKIQLSSIENGSASRTQTHKSSEEFPVTVLCEDQSGKMVPFKLILQSNTTISDLKKKIELSAHIPLQSQSWQGLLGANDSHSITTNDDERMDIDHDSGLETYEDENPALSQNETSLPFGATTIASRVPLIPDECTDDVSALENFARVFHARYGSTGPILYIGPLDQAIQDSVYASIHNRRPLAIYLHNDQSVCANVFCSQVLATDSIVEYLANNYVFWAWDVTSASNRTRLFETVRRCVGNQCVHRVGSIENDTFPLILIVIRSRGLLELVNIIEGKSTPSEVLLNLIQSHESFEEQRLRDVDEEIMREKRENLKKQQEDEYEQSLQADLAKERARQEEYDANERLKQQRLQQQEESKARLPEEPSETEKNITRLKIRLPNDEGVLMRRFHINNNLQVLFDYLTTHGRMLGEYKLLTTYPKRDLASLNASDTFEQLKLYPQEQLILESL</sequence>
<name>A0A818ZLM9_9BILA</name>
<evidence type="ECO:0000313" key="5">
    <source>
        <dbReference type="Proteomes" id="UP000663866"/>
    </source>
</evidence>
<gene>
    <name evidence="4" type="ORF">OVN521_LOCUS1996</name>
</gene>
<dbReference type="PANTHER" id="PTHR23322:SF96">
    <property type="entry name" value="FAS-ASSOCIATED FACTOR 1"/>
    <property type="match status" value="1"/>
</dbReference>
<feature type="compositionally biased region" description="Basic and acidic residues" evidence="1">
    <location>
        <begin position="513"/>
        <end position="552"/>
    </location>
</feature>
<reference evidence="4" key="1">
    <citation type="submission" date="2021-02" db="EMBL/GenBank/DDBJ databases">
        <authorList>
            <person name="Nowell W R."/>
        </authorList>
    </citation>
    <scope>NUCLEOTIDE SEQUENCE</scope>
</reference>
<evidence type="ECO:0000259" key="2">
    <source>
        <dbReference type="PROSITE" id="PS50033"/>
    </source>
</evidence>
<dbReference type="InterPro" id="IPR000626">
    <property type="entry name" value="Ubiquitin-like_dom"/>
</dbReference>
<evidence type="ECO:0000313" key="4">
    <source>
        <dbReference type="EMBL" id="CAF3766662.1"/>
    </source>
</evidence>
<feature type="domain" description="UBX" evidence="2">
    <location>
        <begin position="551"/>
        <end position="629"/>
    </location>
</feature>
<dbReference type="Gene3D" id="3.10.20.90">
    <property type="entry name" value="Phosphatidylinositol 3-kinase Catalytic Subunit, Chain A, domain 1"/>
    <property type="match status" value="2"/>
</dbReference>
<dbReference type="EMBL" id="CAJOBG010000148">
    <property type="protein sequence ID" value="CAF3766662.1"/>
    <property type="molecule type" value="Genomic_DNA"/>
</dbReference>
<dbReference type="SMART" id="SM00594">
    <property type="entry name" value="UAS"/>
    <property type="match status" value="1"/>
</dbReference>
<dbReference type="GO" id="GO:0005634">
    <property type="term" value="C:nucleus"/>
    <property type="evidence" value="ECO:0007669"/>
    <property type="project" value="TreeGrafter"/>
</dbReference>
<dbReference type="InterPro" id="IPR049483">
    <property type="entry name" value="FAF1_2-like_UAS"/>
</dbReference>
<feature type="compositionally biased region" description="Polar residues" evidence="1">
    <location>
        <begin position="58"/>
        <end position="82"/>
    </location>
</feature>
<proteinExistence type="predicted"/>
<dbReference type="InterPro" id="IPR050730">
    <property type="entry name" value="UBX_domain-protein"/>
</dbReference>
<feature type="region of interest" description="Disordered" evidence="1">
    <location>
        <begin position="495"/>
        <end position="552"/>
    </location>
</feature>
<feature type="domain" description="Ubiquitin-like" evidence="3">
    <location>
        <begin position="120"/>
        <end position="195"/>
    </location>
</feature>
<evidence type="ECO:0008006" key="6">
    <source>
        <dbReference type="Google" id="ProtNLM"/>
    </source>
</evidence>
<evidence type="ECO:0000256" key="1">
    <source>
        <dbReference type="SAM" id="MobiDB-lite"/>
    </source>
</evidence>
<accession>A0A818ZLM9</accession>
<feature type="region of interest" description="Disordered" evidence="1">
    <location>
        <begin position="58"/>
        <end position="95"/>
    </location>
</feature>
<dbReference type="SUPFAM" id="SSF54236">
    <property type="entry name" value="Ubiquitin-like"/>
    <property type="match status" value="2"/>
</dbReference>
<dbReference type="GO" id="GO:0036503">
    <property type="term" value="P:ERAD pathway"/>
    <property type="evidence" value="ECO:0007669"/>
    <property type="project" value="TreeGrafter"/>
</dbReference>
<dbReference type="GO" id="GO:0043130">
    <property type="term" value="F:ubiquitin binding"/>
    <property type="evidence" value="ECO:0007669"/>
    <property type="project" value="TreeGrafter"/>
</dbReference>
<protein>
    <recommendedName>
        <fullName evidence="6">FAS-associated factor 1</fullName>
    </recommendedName>
</protein>
<dbReference type="InterPro" id="IPR006577">
    <property type="entry name" value="UAS"/>
</dbReference>
<dbReference type="Gene3D" id="1.10.8.10">
    <property type="entry name" value="DNA helicase RuvA subunit, C-terminal domain"/>
    <property type="match status" value="1"/>
</dbReference>
<organism evidence="4 5">
    <name type="scientific">Rotaria magnacalcarata</name>
    <dbReference type="NCBI Taxonomy" id="392030"/>
    <lineage>
        <taxon>Eukaryota</taxon>
        <taxon>Metazoa</taxon>
        <taxon>Spiralia</taxon>
        <taxon>Gnathifera</taxon>
        <taxon>Rotifera</taxon>
        <taxon>Eurotatoria</taxon>
        <taxon>Bdelloidea</taxon>
        <taxon>Philodinida</taxon>
        <taxon>Philodinidae</taxon>
        <taxon>Rotaria</taxon>
    </lineage>
</organism>
<dbReference type="SMART" id="SM00166">
    <property type="entry name" value="UBX"/>
    <property type="match status" value="1"/>
</dbReference>
<dbReference type="Proteomes" id="UP000663866">
    <property type="component" value="Unassembled WGS sequence"/>
</dbReference>
<evidence type="ECO:0000259" key="3">
    <source>
        <dbReference type="PROSITE" id="PS50053"/>
    </source>
</evidence>
<dbReference type="PROSITE" id="PS50033">
    <property type="entry name" value="UBX"/>
    <property type="match status" value="1"/>
</dbReference>
<dbReference type="Pfam" id="PF00789">
    <property type="entry name" value="UBX"/>
    <property type="match status" value="1"/>
</dbReference>
<dbReference type="Pfam" id="PF21021">
    <property type="entry name" value="FAF1"/>
    <property type="match status" value="1"/>
</dbReference>
<dbReference type="SUPFAM" id="SSF52833">
    <property type="entry name" value="Thioredoxin-like"/>
    <property type="match status" value="1"/>
</dbReference>
<dbReference type="InterPro" id="IPR029071">
    <property type="entry name" value="Ubiquitin-like_domsf"/>
</dbReference>
<comment type="caution">
    <text evidence="4">The sequence shown here is derived from an EMBL/GenBank/DDBJ whole genome shotgun (WGS) entry which is preliminary data.</text>
</comment>
<dbReference type="Pfam" id="PF14555">
    <property type="entry name" value="UBA_4"/>
    <property type="match status" value="1"/>
</dbReference>
<dbReference type="Gene3D" id="3.40.30.10">
    <property type="entry name" value="Glutaredoxin"/>
    <property type="match status" value="1"/>
</dbReference>
<keyword evidence="5" id="KW-1185">Reference proteome</keyword>
<dbReference type="InterPro" id="IPR001012">
    <property type="entry name" value="UBX_dom"/>
</dbReference>
<dbReference type="InterPro" id="IPR036249">
    <property type="entry name" value="Thioredoxin-like_sf"/>
</dbReference>
<dbReference type="PROSITE" id="PS50053">
    <property type="entry name" value="UBIQUITIN_2"/>
    <property type="match status" value="1"/>
</dbReference>
<dbReference type="GO" id="GO:0005783">
    <property type="term" value="C:endoplasmic reticulum"/>
    <property type="evidence" value="ECO:0007669"/>
    <property type="project" value="TreeGrafter"/>
</dbReference>
<dbReference type="PANTHER" id="PTHR23322">
    <property type="entry name" value="FAS-ASSOCIATED PROTEIN"/>
    <property type="match status" value="1"/>
</dbReference>
<dbReference type="AlphaFoldDB" id="A0A818ZLM9"/>